<dbReference type="InterPro" id="IPR052512">
    <property type="entry name" value="4CMD/NDH-1_regulator"/>
</dbReference>
<sequence>MAVRREMWGAELAEKAVANASDFAKPFQDIMTRYCFGETWTRTDLARRDRSIATLSMLMAQGRELEVKMHVKGGIANGLTVAEIRELVLHTMIYCGVPASFTALRACEEALAEIEQSKQA</sequence>
<proteinExistence type="predicted"/>
<name>A0A2W5BBU6_9SPHN</name>
<dbReference type="Proteomes" id="UP000248614">
    <property type="component" value="Unassembled WGS sequence"/>
</dbReference>
<organism evidence="2 3">
    <name type="scientific">Sphingomonas hengshuiensis</name>
    <dbReference type="NCBI Taxonomy" id="1609977"/>
    <lineage>
        <taxon>Bacteria</taxon>
        <taxon>Pseudomonadati</taxon>
        <taxon>Pseudomonadota</taxon>
        <taxon>Alphaproteobacteria</taxon>
        <taxon>Sphingomonadales</taxon>
        <taxon>Sphingomonadaceae</taxon>
        <taxon>Sphingomonas</taxon>
    </lineage>
</organism>
<feature type="domain" description="Carboxymuconolactone decarboxylase-like" evidence="1">
    <location>
        <begin position="27"/>
        <end position="109"/>
    </location>
</feature>
<dbReference type="InterPro" id="IPR029032">
    <property type="entry name" value="AhpD-like"/>
</dbReference>
<evidence type="ECO:0000313" key="2">
    <source>
        <dbReference type="EMBL" id="PZO80431.1"/>
    </source>
</evidence>
<protein>
    <submittedName>
        <fullName evidence="2">4-carboxymuconolactone decarboxylase</fullName>
    </submittedName>
</protein>
<dbReference type="Pfam" id="PF02627">
    <property type="entry name" value="CMD"/>
    <property type="match status" value="1"/>
</dbReference>
<accession>A0A2W5BBU6</accession>
<dbReference type="PANTHER" id="PTHR33570">
    <property type="entry name" value="4-CARBOXYMUCONOLACTONE DECARBOXYLASE FAMILY PROTEIN"/>
    <property type="match status" value="1"/>
</dbReference>
<evidence type="ECO:0000259" key="1">
    <source>
        <dbReference type="Pfam" id="PF02627"/>
    </source>
</evidence>
<dbReference type="SUPFAM" id="SSF69118">
    <property type="entry name" value="AhpD-like"/>
    <property type="match status" value="1"/>
</dbReference>
<dbReference type="PANTHER" id="PTHR33570:SF2">
    <property type="entry name" value="CARBOXYMUCONOLACTONE DECARBOXYLASE-LIKE DOMAIN-CONTAINING PROTEIN"/>
    <property type="match status" value="1"/>
</dbReference>
<dbReference type="GO" id="GO:0051920">
    <property type="term" value="F:peroxiredoxin activity"/>
    <property type="evidence" value="ECO:0007669"/>
    <property type="project" value="InterPro"/>
</dbReference>
<dbReference type="EMBL" id="QFNF01000003">
    <property type="protein sequence ID" value="PZO80431.1"/>
    <property type="molecule type" value="Genomic_DNA"/>
</dbReference>
<evidence type="ECO:0000313" key="3">
    <source>
        <dbReference type="Proteomes" id="UP000248614"/>
    </source>
</evidence>
<dbReference type="AlphaFoldDB" id="A0A2W5BBU6"/>
<dbReference type="Gene3D" id="1.20.1290.10">
    <property type="entry name" value="AhpD-like"/>
    <property type="match status" value="1"/>
</dbReference>
<gene>
    <name evidence="2" type="ORF">DI632_02170</name>
</gene>
<dbReference type="InterPro" id="IPR003779">
    <property type="entry name" value="CMD-like"/>
</dbReference>
<reference evidence="2 3" key="1">
    <citation type="submission" date="2017-08" db="EMBL/GenBank/DDBJ databases">
        <title>Infants hospitalized years apart are colonized by the same room-sourced microbial strains.</title>
        <authorList>
            <person name="Brooks B."/>
            <person name="Olm M.R."/>
            <person name="Firek B.A."/>
            <person name="Baker R."/>
            <person name="Thomas B.C."/>
            <person name="Morowitz M.J."/>
            <person name="Banfield J.F."/>
        </authorList>
    </citation>
    <scope>NUCLEOTIDE SEQUENCE [LARGE SCALE GENOMIC DNA]</scope>
    <source>
        <strain evidence="2">S2_018_000_R3_110</strain>
    </source>
</reference>
<comment type="caution">
    <text evidence="2">The sequence shown here is derived from an EMBL/GenBank/DDBJ whole genome shotgun (WGS) entry which is preliminary data.</text>
</comment>